<evidence type="ECO:0000313" key="2">
    <source>
        <dbReference type="EMBL" id="GJT66755.1"/>
    </source>
</evidence>
<evidence type="ECO:0000313" key="3">
    <source>
        <dbReference type="Proteomes" id="UP001151760"/>
    </source>
</evidence>
<name>A0ABQ5FTQ8_9ASTR</name>
<comment type="caution">
    <text evidence="2">The sequence shown here is derived from an EMBL/GenBank/DDBJ whole genome shotgun (WGS) entry which is preliminary data.</text>
</comment>
<reference evidence="2" key="1">
    <citation type="journal article" date="2022" name="Int. J. Mol. Sci.">
        <title>Draft Genome of Tanacetum Coccineum: Genomic Comparison of Closely Related Tanacetum-Family Plants.</title>
        <authorList>
            <person name="Yamashiro T."/>
            <person name="Shiraishi A."/>
            <person name="Nakayama K."/>
            <person name="Satake H."/>
        </authorList>
    </citation>
    <scope>NUCLEOTIDE SEQUENCE</scope>
</reference>
<dbReference type="SUPFAM" id="SSF81383">
    <property type="entry name" value="F-box domain"/>
    <property type="match status" value="1"/>
</dbReference>
<dbReference type="PANTHER" id="PTHR31672:SF13">
    <property type="entry name" value="F-BOX PROTEIN CPR30-LIKE"/>
    <property type="match status" value="1"/>
</dbReference>
<evidence type="ECO:0000259" key="1">
    <source>
        <dbReference type="Pfam" id="PF00646"/>
    </source>
</evidence>
<organism evidence="2 3">
    <name type="scientific">Tanacetum coccineum</name>
    <dbReference type="NCBI Taxonomy" id="301880"/>
    <lineage>
        <taxon>Eukaryota</taxon>
        <taxon>Viridiplantae</taxon>
        <taxon>Streptophyta</taxon>
        <taxon>Embryophyta</taxon>
        <taxon>Tracheophyta</taxon>
        <taxon>Spermatophyta</taxon>
        <taxon>Magnoliopsida</taxon>
        <taxon>eudicotyledons</taxon>
        <taxon>Gunneridae</taxon>
        <taxon>Pentapetalae</taxon>
        <taxon>asterids</taxon>
        <taxon>campanulids</taxon>
        <taxon>Asterales</taxon>
        <taxon>Asteraceae</taxon>
        <taxon>Asteroideae</taxon>
        <taxon>Anthemideae</taxon>
        <taxon>Anthemidinae</taxon>
        <taxon>Tanacetum</taxon>
    </lineage>
</organism>
<dbReference type="InterPro" id="IPR050796">
    <property type="entry name" value="SCF_F-box_component"/>
</dbReference>
<dbReference type="Pfam" id="PF00646">
    <property type="entry name" value="F-box"/>
    <property type="match status" value="1"/>
</dbReference>
<dbReference type="InterPro" id="IPR001810">
    <property type="entry name" value="F-box_dom"/>
</dbReference>
<dbReference type="PANTHER" id="PTHR31672">
    <property type="entry name" value="BNACNNG10540D PROTEIN"/>
    <property type="match status" value="1"/>
</dbReference>
<dbReference type="Proteomes" id="UP001151760">
    <property type="component" value="Unassembled WGS sequence"/>
</dbReference>
<keyword evidence="3" id="KW-1185">Reference proteome</keyword>
<gene>
    <name evidence="2" type="ORF">Tco_1018235</name>
</gene>
<reference evidence="2" key="2">
    <citation type="submission" date="2022-01" db="EMBL/GenBank/DDBJ databases">
        <authorList>
            <person name="Yamashiro T."/>
            <person name="Shiraishi A."/>
            <person name="Satake H."/>
            <person name="Nakayama K."/>
        </authorList>
    </citation>
    <scope>NUCLEOTIDE SEQUENCE</scope>
</reference>
<dbReference type="InterPro" id="IPR036047">
    <property type="entry name" value="F-box-like_dom_sf"/>
</dbReference>
<accession>A0ABQ5FTQ8</accession>
<feature type="domain" description="F-box" evidence="1">
    <location>
        <begin position="23"/>
        <end position="59"/>
    </location>
</feature>
<proteinExistence type="predicted"/>
<sequence length="253" mass="29096">MSKNRANNAEDYYAQPHAVLKNDDLLTEILIRLPILCICLFTSVSKQWLRILTSPDFTRNRCQIPNLDPPVGLFVSHIKHVFKCDFVSFDSRIQSRKCTVENVFAFASIEAGMNFKIVQSCNGLLLCIGSGWPYVYNLSTNLFKMLPLPDYSHADSPYYINVGLIMAFDPIKSLNYKVLHAGQTSSHIDIRTYCSKIGNWSMCKDWFPFFDLFHFKGAIYLNGALHWLQIAYFGLKHYKLNIEEHDHPILTSI</sequence>
<dbReference type="EMBL" id="BQNB010017744">
    <property type="protein sequence ID" value="GJT66755.1"/>
    <property type="molecule type" value="Genomic_DNA"/>
</dbReference>
<protein>
    <submittedName>
        <fullName evidence="2">F-box protein-like protein isoform X1</fullName>
    </submittedName>
</protein>